<proteinExistence type="predicted"/>
<dbReference type="EMBL" id="BARU01018263">
    <property type="protein sequence ID" value="GAH54411.1"/>
    <property type="molecule type" value="Genomic_DNA"/>
</dbReference>
<feature type="non-terminal residue" evidence="1">
    <location>
        <position position="75"/>
    </location>
</feature>
<evidence type="ECO:0000313" key="1">
    <source>
        <dbReference type="EMBL" id="GAH54411.1"/>
    </source>
</evidence>
<accession>X1G913</accession>
<dbReference type="Gene3D" id="2.30.130.110">
    <property type="match status" value="1"/>
</dbReference>
<dbReference type="AlphaFoldDB" id="X1G913"/>
<gene>
    <name evidence="1" type="ORF">S03H2_30203</name>
</gene>
<sequence>MDRNMRGGAVVLSPRDNVATATRDLEVGTSVPLGEMEKRHTVVLKEPIRFAHKFSLKPISKGTAIIKYGEVIGLA</sequence>
<name>X1G913_9ZZZZ</name>
<protein>
    <submittedName>
        <fullName evidence="1">Uncharacterized protein</fullName>
    </submittedName>
</protein>
<dbReference type="InterPro" id="IPR044144">
    <property type="entry name" value="SAF_UxaA/GarD"/>
</dbReference>
<comment type="caution">
    <text evidence="1">The sequence shown here is derived from an EMBL/GenBank/DDBJ whole genome shotgun (WGS) entry which is preliminary data.</text>
</comment>
<organism evidence="1">
    <name type="scientific">marine sediment metagenome</name>
    <dbReference type="NCBI Taxonomy" id="412755"/>
    <lineage>
        <taxon>unclassified sequences</taxon>
        <taxon>metagenomes</taxon>
        <taxon>ecological metagenomes</taxon>
    </lineage>
</organism>
<dbReference type="CDD" id="cd11613">
    <property type="entry name" value="SAF_AH_GD"/>
    <property type="match status" value="1"/>
</dbReference>
<reference evidence="1" key="1">
    <citation type="journal article" date="2014" name="Front. Microbiol.">
        <title>High frequency of phylogenetically diverse reductive dehalogenase-homologous genes in deep subseafloor sedimentary metagenomes.</title>
        <authorList>
            <person name="Kawai M."/>
            <person name="Futagami T."/>
            <person name="Toyoda A."/>
            <person name="Takaki Y."/>
            <person name="Nishi S."/>
            <person name="Hori S."/>
            <person name="Arai W."/>
            <person name="Tsubouchi T."/>
            <person name="Morono Y."/>
            <person name="Uchiyama I."/>
            <person name="Ito T."/>
            <person name="Fujiyama A."/>
            <person name="Inagaki F."/>
            <person name="Takami H."/>
        </authorList>
    </citation>
    <scope>NUCLEOTIDE SEQUENCE</scope>
    <source>
        <strain evidence="1">Expedition CK06-06</strain>
    </source>
</reference>